<dbReference type="InterPro" id="IPR005161">
    <property type="entry name" value="Ku_N"/>
</dbReference>
<dbReference type="PANTHER" id="PTHR12604">
    <property type="entry name" value="KU AUTOANTIGEN DNA HELICASE"/>
    <property type="match status" value="1"/>
</dbReference>
<dbReference type="OrthoDB" id="3249161at2759"/>
<dbReference type="Pfam" id="PF02735">
    <property type="entry name" value="Ku"/>
    <property type="match status" value="1"/>
</dbReference>
<dbReference type="CDD" id="cd00788">
    <property type="entry name" value="KU70"/>
    <property type="match status" value="1"/>
</dbReference>
<dbReference type="InterPro" id="IPR005160">
    <property type="entry name" value="Ku_C"/>
</dbReference>
<dbReference type="Gene3D" id="1.10.1600.10">
    <property type="match status" value="1"/>
</dbReference>
<comment type="subcellular location">
    <subcellularLocation>
        <location evidence="1">Nucleus</location>
    </subcellularLocation>
</comment>
<dbReference type="SMART" id="SM00559">
    <property type="entry name" value="Ku78"/>
    <property type="match status" value="1"/>
</dbReference>
<keyword evidence="4" id="KW-0227">DNA damage</keyword>
<dbReference type="GO" id="GO:0005524">
    <property type="term" value="F:ATP binding"/>
    <property type="evidence" value="ECO:0007669"/>
    <property type="project" value="UniProtKB-KW"/>
</dbReference>
<gene>
    <name evidence="14" type="ORF">g.7889</name>
</gene>
<dbReference type="Pfam" id="PF03730">
    <property type="entry name" value="Ku_C"/>
    <property type="match status" value="1"/>
</dbReference>
<evidence type="ECO:0000256" key="12">
    <source>
        <dbReference type="SAM" id="MobiDB-lite"/>
    </source>
</evidence>
<dbReference type="GO" id="GO:0006310">
    <property type="term" value="P:DNA recombination"/>
    <property type="evidence" value="ECO:0007669"/>
    <property type="project" value="UniProtKB-KW"/>
</dbReference>
<name>A0A1E1VYT5_PECGO</name>
<dbReference type="InterPro" id="IPR036465">
    <property type="entry name" value="vWFA_dom_sf"/>
</dbReference>
<evidence type="ECO:0000256" key="4">
    <source>
        <dbReference type="ARBA" id="ARBA00022763"/>
    </source>
</evidence>
<sequence length="595" mass="66862">MNSDDERDENNIPDWKGCPGSVILINVLDSSRNTAANAHAATCEMLKQYLRISSAHNIAVCLYGIEDTQTSALGAKSFVEVFPLTSGTLDNFQKLRNINLSQYKPAKDFQLSDVLWHCSKLFTNCKRQLSSRSVIMLTRLDTPPVPSDHKPTLKRVVDLVDSNIEIRVINVAEGDYKIDPFYEQFLKEVNKGRDYVLPAPVWNVTEIEKVMHQQTHRHLAVSHLNFEIGNGMSIGVGLYNLLIKSPLYQQKRVNLERETNAIVSSVTKTMKVTTDNEDILAMDVDEEESGPRQVPLLKSEILFYQEYGGEKVEFTDAEMKKLRNPFGPPMMKLLGFKPARVMSKERWFLKSGYFLFPNEGLVEGSTLTFNAMHKALVETGTVGICCLGTRLNSKPTIVALSPCKHPLGLNIETGFDVIQIPFVENVRDIPAIDDVEESNVTEEKKILMGDVIKKLHIDYKPDMFENPKLQSTYKAIEAIALEEEDVQPYVDTTIPNPEKFAGVKEDLFEELFGPFEQAAPKRSTSSKDSGASSKKAKGEEIDTSLLQERIQCETVHQYTVAQLKEILKNTGNSDIPALTGLKKNELVDLVYQFCS</sequence>
<dbReference type="PIRSF" id="PIRSF003033">
    <property type="entry name" value="Ku70"/>
    <property type="match status" value="1"/>
</dbReference>
<organism evidence="14">
    <name type="scientific">Pectinophora gossypiella</name>
    <name type="common">Cotton pink bollworm</name>
    <name type="synonym">Depressaria gossypiella</name>
    <dbReference type="NCBI Taxonomy" id="13191"/>
    <lineage>
        <taxon>Eukaryota</taxon>
        <taxon>Metazoa</taxon>
        <taxon>Ecdysozoa</taxon>
        <taxon>Arthropoda</taxon>
        <taxon>Hexapoda</taxon>
        <taxon>Insecta</taxon>
        <taxon>Pterygota</taxon>
        <taxon>Neoptera</taxon>
        <taxon>Endopterygota</taxon>
        <taxon>Lepidoptera</taxon>
        <taxon>Glossata</taxon>
        <taxon>Ditrysia</taxon>
        <taxon>Gelechioidea</taxon>
        <taxon>Gelechiidae</taxon>
        <taxon>Apatetrinae</taxon>
        <taxon>Pectinophora</taxon>
    </lineage>
</organism>
<evidence type="ECO:0000313" key="14">
    <source>
        <dbReference type="EMBL" id="JAT79880.1"/>
    </source>
</evidence>
<evidence type="ECO:0000256" key="9">
    <source>
        <dbReference type="ARBA" id="ARBA00023172"/>
    </source>
</evidence>
<keyword evidence="5" id="KW-0378">Hydrolase</keyword>
<dbReference type="InterPro" id="IPR047087">
    <property type="entry name" value="KU70_core_dom"/>
</dbReference>
<keyword evidence="3" id="KW-0547">Nucleotide-binding</keyword>
<keyword evidence="6" id="KW-0347">Helicase</keyword>
<evidence type="ECO:0000256" key="8">
    <source>
        <dbReference type="ARBA" id="ARBA00023125"/>
    </source>
</evidence>
<dbReference type="GO" id="GO:0042162">
    <property type="term" value="F:telomeric DNA binding"/>
    <property type="evidence" value="ECO:0007669"/>
    <property type="project" value="InterPro"/>
</dbReference>
<dbReference type="GO" id="GO:0000723">
    <property type="term" value="P:telomere maintenance"/>
    <property type="evidence" value="ECO:0007669"/>
    <property type="project" value="InterPro"/>
</dbReference>
<evidence type="ECO:0000256" key="5">
    <source>
        <dbReference type="ARBA" id="ARBA00022801"/>
    </source>
</evidence>
<evidence type="ECO:0000256" key="3">
    <source>
        <dbReference type="ARBA" id="ARBA00022741"/>
    </source>
</evidence>
<reference evidence="14" key="1">
    <citation type="submission" date="2015-09" db="EMBL/GenBank/DDBJ databases">
        <title>De novo assembly of Pectinophora gossypiella (Pink Bollworm) gut transcriptome.</title>
        <authorList>
            <person name="Tassone E.E."/>
        </authorList>
    </citation>
    <scope>NUCLEOTIDE SEQUENCE</scope>
</reference>
<feature type="domain" description="Ku" evidence="13">
    <location>
        <begin position="293"/>
        <end position="437"/>
    </location>
</feature>
<protein>
    <recommendedName>
        <fullName evidence="13">Ku domain-containing protein</fullName>
    </recommendedName>
</protein>
<dbReference type="SUPFAM" id="SSF100939">
    <property type="entry name" value="SPOC domain-like"/>
    <property type="match status" value="1"/>
</dbReference>
<dbReference type="NCBIfam" id="TIGR00578">
    <property type="entry name" value="ku70"/>
    <property type="match status" value="1"/>
</dbReference>
<dbReference type="GO" id="GO:0006303">
    <property type="term" value="P:double-strand break repair via nonhomologous end joining"/>
    <property type="evidence" value="ECO:0007669"/>
    <property type="project" value="InterPro"/>
</dbReference>
<dbReference type="EMBL" id="GDQN01011174">
    <property type="protein sequence ID" value="JAT79880.1"/>
    <property type="molecule type" value="Transcribed_RNA"/>
</dbReference>
<evidence type="ECO:0000256" key="7">
    <source>
        <dbReference type="ARBA" id="ARBA00022840"/>
    </source>
</evidence>
<dbReference type="PANTHER" id="PTHR12604:SF2">
    <property type="entry name" value="X-RAY REPAIR CROSS-COMPLEMENTING PROTEIN 6"/>
    <property type="match status" value="1"/>
</dbReference>
<dbReference type="Gene3D" id="2.40.290.10">
    <property type="match status" value="1"/>
</dbReference>
<comment type="similarity">
    <text evidence="2">Belongs to the ku70 family.</text>
</comment>
<keyword evidence="11" id="KW-0539">Nucleus</keyword>
<dbReference type="SUPFAM" id="SSF53300">
    <property type="entry name" value="vWA-like"/>
    <property type="match status" value="1"/>
</dbReference>
<dbReference type="GO" id="GO:0003684">
    <property type="term" value="F:damaged DNA binding"/>
    <property type="evidence" value="ECO:0007669"/>
    <property type="project" value="InterPro"/>
</dbReference>
<keyword evidence="10" id="KW-0234">DNA repair</keyword>
<accession>A0A1E1VYT5</accession>
<dbReference type="GO" id="GO:0003690">
    <property type="term" value="F:double-stranded DNA binding"/>
    <property type="evidence" value="ECO:0007669"/>
    <property type="project" value="TreeGrafter"/>
</dbReference>
<keyword evidence="8" id="KW-0238">DNA-binding</keyword>
<dbReference type="Pfam" id="PF03731">
    <property type="entry name" value="Ku_N"/>
    <property type="match status" value="1"/>
</dbReference>
<dbReference type="Gene3D" id="4.10.970.10">
    <property type="entry name" value="Ku70, bridge and pillars"/>
    <property type="match status" value="1"/>
</dbReference>
<dbReference type="InterPro" id="IPR006165">
    <property type="entry name" value="Ku70"/>
</dbReference>
<dbReference type="Gene3D" id="3.40.50.410">
    <property type="entry name" value="von Willebrand factor, type A domain"/>
    <property type="match status" value="1"/>
</dbReference>
<dbReference type="InterPro" id="IPR027388">
    <property type="entry name" value="Ku70_bridge/pillars_dom_sf"/>
</dbReference>
<dbReference type="GO" id="GO:0043564">
    <property type="term" value="C:Ku70:Ku80 complex"/>
    <property type="evidence" value="ECO:0007669"/>
    <property type="project" value="InterPro"/>
</dbReference>
<dbReference type="GO" id="GO:0003678">
    <property type="term" value="F:DNA helicase activity"/>
    <property type="evidence" value="ECO:0007669"/>
    <property type="project" value="InterPro"/>
</dbReference>
<evidence type="ECO:0000256" key="11">
    <source>
        <dbReference type="ARBA" id="ARBA00023242"/>
    </source>
</evidence>
<dbReference type="GO" id="GO:0016787">
    <property type="term" value="F:hydrolase activity"/>
    <property type="evidence" value="ECO:0007669"/>
    <property type="project" value="UniProtKB-KW"/>
</dbReference>
<keyword evidence="9" id="KW-0233">DNA recombination</keyword>
<evidence type="ECO:0000256" key="2">
    <source>
        <dbReference type="ARBA" id="ARBA00005240"/>
    </source>
</evidence>
<keyword evidence="7" id="KW-0067">ATP-binding</keyword>
<dbReference type="AlphaFoldDB" id="A0A1E1VYT5"/>
<evidence type="ECO:0000256" key="1">
    <source>
        <dbReference type="ARBA" id="ARBA00004123"/>
    </source>
</evidence>
<proteinExistence type="inferred from homology"/>
<dbReference type="InterPro" id="IPR006164">
    <property type="entry name" value="DNA_bd_Ku70/Ku80"/>
</dbReference>
<evidence type="ECO:0000256" key="10">
    <source>
        <dbReference type="ARBA" id="ARBA00023204"/>
    </source>
</evidence>
<evidence type="ECO:0000256" key="6">
    <source>
        <dbReference type="ARBA" id="ARBA00022806"/>
    </source>
</evidence>
<feature type="compositionally biased region" description="Low complexity" evidence="12">
    <location>
        <begin position="521"/>
        <end position="533"/>
    </location>
</feature>
<feature type="region of interest" description="Disordered" evidence="12">
    <location>
        <begin position="518"/>
        <end position="540"/>
    </location>
</feature>
<dbReference type="InterPro" id="IPR016194">
    <property type="entry name" value="SPOC-like_C_dom_sf"/>
</dbReference>
<evidence type="ECO:0000259" key="13">
    <source>
        <dbReference type="SMART" id="SM00559"/>
    </source>
</evidence>